<proteinExistence type="predicted"/>
<dbReference type="Proteomes" id="UP001189429">
    <property type="component" value="Unassembled WGS sequence"/>
</dbReference>
<sequence length="624" mass="69404">MVGLALCIAAAWRQELFSSEPSIFVTAKGSIDYYIVSPVLSYQARVEVIVHWGAPPPHFPVLLALGAIANANMQYHIARVPKRFPMDAPVGCGRADPRTRWGHATAMMHAIDIDATWRLWLASAGMDWADVCGLSPADNSEYFGRRELPALSPVAVWRFAARCFEGLARWLPPPLRAGTLRLARQVQRRFKASRVIEFLARPWLVLLGVAAQLPIELAAAAATITKSLAVRAHRQAEQDKLAGWRSQARRHSLDGAAALHAYSRPAIPWHASSTSTADAGAAELVALPRGFQHALPGTVFNSDLPFVADDLYVRGQPSAKLISRLRGRHLRIQTRARTVAEVACCATPLHARWRKCHGVGHAAFFCRRHPPLCSVGAQELLRQERALGRCAEDLARRAEALARGEAAAERREEALLRRCEEVLARCGKREEDLERREDHGPWRCARRPWCCARRPWGSTRRCCGGARRRLPPPRRRWRPTTRPSGCRCAAQTRTRRAPRRAHLRHPEAVAAAAQPAPPAAPRTAAAARARTAHRRRSTRTTGSWWRTSRQSWTTRLAGASPFEEEKVRIPPPLPRFRLPSKKKKLPLGFPTPGPSRRHCSGATDVSGSRCASPKRLPPSWKLKV</sequence>
<evidence type="ECO:0000313" key="3">
    <source>
        <dbReference type="Proteomes" id="UP001189429"/>
    </source>
</evidence>
<dbReference type="EMBL" id="CAUYUJ010001303">
    <property type="protein sequence ID" value="CAK0795270.1"/>
    <property type="molecule type" value="Genomic_DNA"/>
</dbReference>
<feature type="region of interest" description="Disordered" evidence="1">
    <location>
        <begin position="473"/>
        <end position="546"/>
    </location>
</feature>
<feature type="region of interest" description="Disordered" evidence="1">
    <location>
        <begin position="563"/>
        <end position="624"/>
    </location>
</feature>
<reference evidence="2" key="1">
    <citation type="submission" date="2023-10" db="EMBL/GenBank/DDBJ databases">
        <authorList>
            <person name="Chen Y."/>
            <person name="Shah S."/>
            <person name="Dougan E. K."/>
            <person name="Thang M."/>
            <person name="Chan C."/>
        </authorList>
    </citation>
    <scope>NUCLEOTIDE SEQUENCE [LARGE SCALE GENOMIC DNA]</scope>
</reference>
<name>A0ABN9PQ84_9DINO</name>
<accession>A0ABN9PQ84</accession>
<keyword evidence="3" id="KW-1185">Reference proteome</keyword>
<protein>
    <submittedName>
        <fullName evidence="2">Uncharacterized protein</fullName>
    </submittedName>
</protein>
<gene>
    <name evidence="2" type="ORF">PCOR1329_LOCUS4987</name>
</gene>
<organism evidence="2 3">
    <name type="scientific">Prorocentrum cordatum</name>
    <dbReference type="NCBI Taxonomy" id="2364126"/>
    <lineage>
        <taxon>Eukaryota</taxon>
        <taxon>Sar</taxon>
        <taxon>Alveolata</taxon>
        <taxon>Dinophyceae</taxon>
        <taxon>Prorocentrales</taxon>
        <taxon>Prorocentraceae</taxon>
        <taxon>Prorocentrum</taxon>
    </lineage>
</organism>
<comment type="caution">
    <text evidence="2">The sequence shown here is derived from an EMBL/GenBank/DDBJ whole genome shotgun (WGS) entry which is preliminary data.</text>
</comment>
<evidence type="ECO:0000256" key="1">
    <source>
        <dbReference type="SAM" id="MobiDB-lite"/>
    </source>
</evidence>
<evidence type="ECO:0000313" key="2">
    <source>
        <dbReference type="EMBL" id="CAK0795270.1"/>
    </source>
</evidence>
<feature type="compositionally biased region" description="Basic residues" evidence="1">
    <location>
        <begin position="493"/>
        <end position="503"/>
    </location>
</feature>
<feature type="compositionally biased region" description="Low complexity" evidence="1">
    <location>
        <begin position="480"/>
        <end position="492"/>
    </location>
</feature>